<reference evidence="2 3" key="1">
    <citation type="submission" date="2024-09" db="EMBL/GenBank/DDBJ databases">
        <title>Chromosome-scale assembly of Riccia fluitans.</title>
        <authorList>
            <person name="Paukszto L."/>
            <person name="Sawicki J."/>
            <person name="Karawczyk K."/>
            <person name="Piernik-Szablinska J."/>
            <person name="Szczecinska M."/>
            <person name="Mazdziarz M."/>
        </authorList>
    </citation>
    <scope>NUCLEOTIDE SEQUENCE [LARGE SCALE GENOMIC DNA]</scope>
    <source>
        <strain evidence="2">Rf_01</strain>
        <tissue evidence="2">Aerial parts of the thallus</tissue>
    </source>
</reference>
<feature type="compositionally biased region" description="Polar residues" evidence="1">
    <location>
        <begin position="280"/>
        <end position="297"/>
    </location>
</feature>
<feature type="compositionally biased region" description="Basic and acidic residues" evidence="1">
    <location>
        <begin position="264"/>
        <end position="276"/>
    </location>
</feature>
<feature type="compositionally biased region" description="Polar residues" evidence="1">
    <location>
        <begin position="231"/>
        <end position="242"/>
    </location>
</feature>
<evidence type="ECO:0000313" key="3">
    <source>
        <dbReference type="Proteomes" id="UP001605036"/>
    </source>
</evidence>
<name>A0ABD1Y1A2_9MARC</name>
<gene>
    <name evidence="2" type="ORF">R1flu_000722</name>
</gene>
<evidence type="ECO:0000313" key="2">
    <source>
        <dbReference type="EMBL" id="KAL2620517.1"/>
    </source>
</evidence>
<dbReference type="Proteomes" id="UP001605036">
    <property type="component" value="Unassembled WGS sequence"/>
</dbReference>
<keyword evidence="3" id="KW-1185">Reference proteome</keyword>
<dbReference type="Gene3D" id="3.60.10.10">
    <property type="entry name" value="Endonuclease/exonuclease/phosphatase"/>
    <property type="match status" value="1"/>
</dbReference>
<organism evidence="2 3">
    <name type="scientific">Riccia fluitans</name>
    <dbReference type="NCBI Taxonomy" id="41844"/>
    <lineage>
        <taxon>Eukaryota</taxon>
        <taxon>Viridiplantae</taxon>
        <taxon>Streptophyta</taxon>
        <taxon>Embryophyta</taxon>
        <taxon>Marchantiophyta</taxon>
        <taxon>Marchantiopsida</taxon>
        <taxon>Marchantiidae</taxon>
        <taxon>Marchantiales</taxon>
        <taxon>Ricciaceae</taxon>
        <taxon>Riccia</taxon>
    </lineage>
</organism>
<dbReference type="AlphaFoldDB" id="A0ABD1Y1A2"/>
<feature type="compositionally biased region" description="Basic and acidic residues" evidence="1">
    <location>
        <begin position="658"/>
        <end position="668"/>
    </location>
</feature>
<proteinExistence type="predicted"/>
<accession>A0ABD1Y1A2</accession>
<comment type="caution">
    <text evidence="2">The sequence shown here is derived from an EMBL/GenBank/DDBJ whole genome shotgun (WGS) entry which is preliminary data.</text>
</comment>
<dbReference type="InterPro" id="IPR036691">
    <property type="entry name" value="Endo/exonu/phosph_ase_sf"/>
</dbReference>
<sequence>MDEGESNLGVNRVENAAVIDQGDVQMADNQMITGSAEMLDQLNGEGNWISGTQPYYKGIRERNTVQAKTGGATENFQFDVGIDNNLEIFPALVPTTGQNPFGSGNTLPRENPSEQLGAPGVQLIAQEGIAQQRQLLSMMRPITANDAEQKLQFVFGEIKGGGASKGSPGEVNSTRSFATTAKNAWETPLQLTEKVPKKNDMAGELLRPYLENLDPSWGTNVSEDHLLQASTASDSTNCQGTGKRTEENHVNKAENRDAGNSGEADQKGKEPVKEVGKVGTSQAESSFSTGNRGTIKTGNDGFQLGIYSDGSVAKEDESETDKESDGTRDNGESSDSEMEENMEEERTGNNAVGDFQDILSQDVLSLSKLEEEILLQKEGTKAMNRETSAEILLEAHVGEGTSTMLAFENQAFSLDLTVIEKRRVIDGEDKEGFRRQSGKGRVGLLIHQSFRVLSEGVSGKGYAAWIKLQIGEKEVGIVGIHAPNKRKPRIRAWKWVAELIGTGNWIFMGDLNQVELRTDTLGLSPLLHGKEERVWKSLVLRKDLVDCYMVAAWKKGPRLTRHARRGNLVDRARLDRVYVSDGCSWVDHVNSIQHFGGRTQGDHVPVLVKIALEPLEPQQGEKSHGALGDSPTDIQPLCRPVRRPNGSKGEPASKGKSVKIDKKEAEKR</sequence>
<dbReference type="SUPFAM" id="SSF56219">
    <property type="entry name" value="DNase I-like"/>
    <property type="match status" value="1"/>
</dbReference>
<feature type="compositionally biased region" description="Basic and acidic residues" evidence="1">
    <location>
        <begin position="243"/>
        <end position="257"/>
    </location>
</feature>
<feature type="compositionally biased region" description="Acidic residues" evidence="1">
    <location>
        <begin position="332"/>
        <end position="343"/>
    </location>
</feature>
<feature type="region of interest" description="Disordered" evidence="1">
    <location>
        <begin position="618"/>
        <end position="668"/>
    </location>
</feature>
<protein>
    <submittedName>
        <fullName evidence="2">Uncharacterized protein</fullName>
    </submittedName>
</protein>
<feature type="compositionally biased region" description="Basic and acidic residues" evidence="1">
    <location>
        <begin position="321"/>
        <end position="331"/>
    </location>
</feature>
<dbReference type="EMBL" id="JBHFFA010000006">
    <property type="protein sequence ID" value="KAL2620517.1"/>
    <property type="molecule type" value="Genomic_DNA"/>
</dbReference>
<evidence type="ECO:0000256" key="1">
    <source>
        <dbReference type="SAM" id="MobiDB-lite"/>
    </source>
</evidence>
<feature type="region of interest" description="Disordered" evidence="1">
    <location>
        <begin position="231"/>
        <end position="352"/>
    </location>
</feature>